<dbReference type="InterPro" id="IPR036390">
    <property type="entry name" value="WH_DNA-bd_sf"/>
</dbReference>
<evidence type="ECO:0000313" key="5">
    <source>
        <dbReference type="EMBL" id="PNM64641.1"/>
    </source>
</evidence>
<evidence type="ECO:0000313" key="6">
    <source>
        <dbReference type="Proteomes" id="UP000053748"/>
    </source>
</evidence>
<dbReference type="STRING" id="674.VM_19650"/>
<organism evidence="5 6">
    <name type="scientific">Vibrio mimicus</name>
    <dbReference type="NCBI Taxonomy" id="674"/>
    <lineage>
        <taxon>Bacteria</taxon>
        <taxon>Pseudomonadati</taxon>
        <taxon>Pseudomonadota</taxon>
        <taxon>Gammaproteobacteria</taxon>
        <taxon>Vibrionales</taxon>
        <taxon>Vibrionaceae</taxon>
        <taxon>Vibrio</taxon>
    </lineage>
</organism>
<evidence type="ECO:0000256" key="3">
    <source>
        <dbReference type="ARBA" id="ARBA00023163"/>
    </source>
</evidence>
<dbReference type="AlphaFoldDB" id="A0A2J9VLH5"/>
<evidence type="ECO:0000259" key="4">
    <source>
        <dbReference type="PROSITE" id="PS50995"/>
    </source>
</evidence>
<gene>
    <name evidence="5" type="ORF">AL544_000800</name>
</gene>
<feature type="domain" description="HTH marR-type" evidence="4">
    <location>
        <begin position="16"/>
        <end position="151"/>
    </location>
</feature>
<dbReference type="SMART" id="SM00347">
    <property type="entry name" value="HTH_MARR"/>
    <property type="match status" value="1"/>
</dbReference>
<dbReference type="InterPro" id="IPR023187">
    <property type="entry name" value="Tscrpt_reg_MarR-type_CS"/>
</dbReference>
<keyword evidence="3" id="KW-0804">Transcription</keyword>
<keyword evidence="6" id="KW-1185">Reference proteome</keyword>
<dbReference type="GO" id="GO:0003700">
    <property type="term" value="F:DNA-binding transcription factor activity"/>
    <property type="evidence" value="ECO:0007669"/>
    <property type="project" value="InterPro"/>
</dbReference>
<dbReference type="PANTHER" id="PTHR42756:SF1">
    <property type="entry name" value="TRANSCRIPTIONAL REPRESSOR OF EMRAB OPERON"/>
    <property type="match status" value="1"/>
</dbReference>
<keyword evidence="2" id="KW-0238">DNA-binding</keyword>
<accession>A0A2J9VLH5</accession>
<name>A0A2J9VLH5_VIBMI</name>
<protein>
    <submittedName>
        <fullName evidence="5">MarR family transcriptional regulator</fullName>
    </submittedName>
</protein>
<sequence>MVSEWANEKPEMNTLPMSILHRLQRITKRLELMMAEFYQNAELTPGEFEVLMVLRGKGAPFCLVPADLQSFTLLSSGAMTNRLDKLEQKGLIDRKMSQYDRRNVEVTLTEKGLNRIERLLPEYIALQERALAGFTEAEQDRLLQQMQQWLGHYERLW</sequence>
<dbReference type="InterPro" id="IPR000835">
    <property type="entry name" value="HTH_MarR-typ"/>
</dbReference>
<dbReference type="PANTHER" id="PTHR42756">
    <property type="entry name" value="TRANSCRIPTIONAL REGULATOR, MARR"/>
    <property type="match status" value="1"/>
</dbReference>
<dbReference type="Gene3D" id="1.10.10.10">
    <property type="entry name" value="Winged helix-like DNA-binding domain superfamily/Winged helix DNA-binding domain"/>
    <property type="match status" value="1"/>
</dbReference>
<dbReference type="OrthoDB" id="32523at2"/>
<dbReference type="Pfam" id="PF01047">
    <property type="entry name" value="MarR"/>
    <property type="match status" value="1"/>
</dbReference>
<evidence type="ECO:0000256" key="2">
    <source>
        <dbReference type="ARBA" id="ARBA00023125"/>
    </source>
</evidence>
<proteinExistence type="predicted"/>
<dbReference type="GO" id="GO:0003677">
    <property type="term" value="F:DNA binding"/>
    <property type="evidence" value="ECO:0007669"/>
    <property type="project" value="UniProtKB-KW"/>
</dbReference>
<dbReference type="PROSITE" id="PS50995">
    <property type="entry name" value="HTH_MARR_2"/>
    <property type="match status" value="1"/>
</dbReference>
<reference evidence="5" key="1">
    <citation type="submission" date="2017-12" db="EMBL/GenBank/DDBJ databases">
        <title>FDA dAtabase for Regulatory Grade micrObial Sequences (FDA-ARGOS): Supporting development and validation of Infectious Disease Dx tests.</title>
        <authorList>
            <person name="Hoffmann M."/>
            <person name="Allard M."/>
            <person name="Evans P."/>
            <person name="Brown E."/>
            <person name="Tallon L.J."/>
            <person name="Sadzewicz L."/>
            <person name="Sengamalay N."/>
            <person name="Ott S."/>
            <person name="Godinez A."/>
            <person name="Nagaraj S."/>
            <person name="Vavikolanu K."/>
            <person name="Aluvathingal J."/>
            <person name="Nadendla S."/>
            <person name="Hobson J."/>
            <person name="Sichtig H."/>
        </authorList>
    </citation>
    <scope>NUCLEOTIDE SEQUENCE [LARGE SCALE GENOMIC DNA]</scope>
    <source>
        <strain evidence="5">FDAARGOS_113</strain>
    </source>
</reference>
<keyword evidence="1" id="KW-0805">Transcription regulation</keyword>
<dbReference type="Proteomes" id="UP000053748">
    <property type="component" value="Unassembled WGS sequence"/>
</dbReference>
<dbReference type="SUPFAM" id="SSF46785">
    <property type="entry name" value="Winged helix' DNA-binding domain"/>
    <property type="match status" value="1"/>
</dbReference>
<dbReference type="PRINTS" id="PR00598">
    <property type="entry name" value="HTHMARR"/>
</dbReference>
<dbReference type="InterPro" id="IPR036388">
    <property type="entry name" value="WH-like_DNA-bd_sf"/>
</dbReference>
<comment type="caution">
    <text evidence="5">The sequence shown here is derived from an EMBL/GenBank/DDBJ whole genome shotgun (WGS) entry which is preliminary data.</text>
</comment>
<evidence type="ECO:0000256" key="1">
    <source>
        <dbReference type="ARBA" id="ARBA00023015"/>
    </source>
</evidence>
<dbReference type="PROSITE" id="PS01117">
    <property type="entry name" value="HTH_MARR_1"/>
    <property type="match status" value="1"/>
</dbReference>
<dbReference type="EMBL" id="LOSJ02000001">
    <property type="protein sequence ID" value="PNM64641.1"/>
    <property type="molecule type" value="Genomic_DNA"/>
</dbReference>